<dbReference type="Pfam" id="PF10775">
    <property type="entry name" value="ATP_sub_h"/>
    <property type="match status" value="1"/>
</dbReference>
<organism evidence="1 2">
    <name type="scientific">Phycomyces blakesleeanus</name>
    <dbReference type="NCBI Taxonomy" id="4837"/>
    <lineage>
        <taxon>Eukaryota</taxon>
        <taxon>Fungi</taxon>
        <taxon>Fungi incertae sedis</taxon>
        <taxon>Mucoromycota</taxon>
        <taxon>Mucoromycotina</taxon>
        <taxon>Mucoromycetes</taxon>
        <taxon>Mucorales</taxon>
        <taxon>Phycomycetaceae</taxon>
        <taxon>Phycomyces</taxon>
    </lineage>
</organism>
<gene>
    <name evidence="1" type="ORF">J3Q64DRAFT_1716198</name>
</gene>
<dbReference type="PANTHER" id="PTHR28207:SF1">
    <property type="entry name" value="ATP SYNTHASE SUBUNIT H, MITOCHONDRIAL"/>
    <property type="match status" value="1"/>
</dbReference>
<dbReference type="InterPro" id="IPR019711">
    <property type="entry name" value="ATP_synth_F0_suH"/>
</dbReference>
<dbReference type="Proteomes" id="UP001448207">
    <property type="component" value="Unassembled WGS sequence"/>
</dbReference>
<sequence length="134" mass="14664">MSVMSSPRTPWRCNFFLLFEVASSLSKQPNRPFLMSFARIAVRAIASKAPVNVRAAVPSMAIRSIASTSVMQKDVVQELFLKELKGYKPAPAAKEDESVVKDIKLPTPPVSPEVDADLAEQLAAYDSEPVETVN</sequence>
<keyword evidence="2" id="KW-1185">Reference proteome</keyword>
<reference evidence="1 2" key="1">
    <citation type="submission" date="2024-04" db="EMBL/GenBank/DDBJ databases">
        <title>Symmetric and asymmetric DNA N6-adenine methylation regulates different biological responses in Mucorales.</title>
        <authorList>
            <consortium name="Lawrence Berkeley National Laboratory"/>
            <person name="Lax C."/>
            <person name="Mondo S.J."/>
            <person name="Osorio-Concepcion M."/>
            <person name="Muszewska A."/>
            <person name="Corrochano-Luque M."/>
            <person name="Gutierrez G."/>
            <person name="Riley R."/>
            <person name="Lipzen A."/>
            <person name="Guo J."/>
            <person name="Hundley H."/>
            <person name="Amirebrahimi M."/>
            <person name="Ng V."/>
            <person name="Lorenzo-Gutierrez D."/>
            <person name="Binder U."/>
            <person name="Yang J."/>
            <person name="Song Y."/>
            <person name="Canovas D."/>
            <person name="Navarro E."/>
            <person name="Freitag M."/>
            <person name="Gabaldon T."/>
            <person name="Grigoriev I.V."/>
            <person name="Corrochano L.M."/>
            <person name="Nicolas F.E."/>
            <person name="Garre V."/>
        </authorList>
    </citation>
    <scope>NUCLEOTIDE SEQUENCE [LARGE SCALE GENOMIC DNA]</scope>
    <source>
        <strain evidence="1 2">L51</strain>
    </source>
</reference>
<evidence type="ECO:0000313" key="1">
    <source>
        <dbReference type="EMBL" id="KAL0097996.1"/>
    </source>
</evidence>
<comment type="caution">
    <text evidence="1">The sequence shown here is derived from an EMBL/GenBank/DDBJ whole genome shotgun (WGS) entry which is preliminary data.</text>
</comment>
<dbReference type="EMBL" id="JBCLYO010000001">
    <property type="protein sequence ID" value="KAL0097996.1"/>
    <property type="molecule type" value="Genomic_DNA"/>
</dbReference>
<proteinExistence type="predicted"/>
<protein>
    <submittedName>
        <fullName evidence="1">ATP synthase complex subunit H-domain-containing protein</fullName>
    </submittedName>
</protein>
<name>A0ABR3BIF2_PHYBL</name>
<evidence type="ECO:0000313" key="2">
    <source>
        <dbReference type="Proteomes" id="UP001448207"/>
    </source>
</evidence>
<accession>A0ABR3BIF2</accession>
<dbReference type="PANTHER" id="PTHR28207">
    <property type="entry name" value="ATP SYNTHASE SUBUNIT H, MITOCHONDRIAL"/>
    <property type="match status" value="1"/>
</dbReference>